<dbReference type="RefSeq" id="WP_163746892.1">
    <property type="nucleotide sequence ID" value="NZ_AP022596.1"/>
</dbReference>
<reference evidence="2 3" key="1">
    <citation type="journal article" date="2019" name="Emerg. Microbes Infect.">
        <title>Comprehensive subspecies identification of 175 nontuberculous mycobacteria species based on 7547 genomic profiles.</title>
        <authorList>
            <person name="Matsumoto Y."/>
            <person name="Kinjo T."/>
            <person name="Motooka D."/>
            <person name="Nabeya D."/>
            <person name="Jung N."/>
            <person name="Uechi K."/>
            <person name="Horii T."/>
            <person name="Iida T."/>
            <person name="Fujita J."/>
            <person name="Nakamura S."/>
        </authorList>
    </citation>
    <scope>NUCLEOTIDE SEQUENCE [LARGE SCALE GENOMIC DNA]</scope>
    <source>
        <strain evidence="2 3">JCM 30396</strain>
    </source>
</reference>
<gene>
    <name evidence="2" type="ORF">MHEL_14480</name>
</gene>
<evidence type="ECO:0000313" key="2">
    <source>
        <dbReference type="EMBL" id="BBY63205.1"/>
    </source>
</evidence>
<name>A0A7I7T4R2_9MYCO</name>
<keyword evidence="3" id="KW-1185">Reference proteome</keyword>
<evidence type="ECO:0000256" key="1">
    <source>
        <dbReference type="SAM" id="Phobius"/>
    </source>
</evidence>
<keyword evidence="1" id="KW-1133">Transmembrane helix</keyword>
<feature type="transmembrane region" description="Helical" evidence="1">
    <location>
        <begin position="108"/>
        <end position="130"/>
    </location>
</feature>
<proteinExistence type="predicted"/>
<dbReference type="EMBL" id="AP022596">
    <property type="protein sequence ID" value="BBY63205.1"/>
    <property type="molecule type" value="Genomic_DNA"/>
</dbReference>
<accession>A0A7I7T4R2</accession>
<sequence>MTHQPPPEAPARPDDVDTGFWLWLIALPLMVTGYLADAYFAGSKHASVLVIGVTVLFALMMAALVLTFLFLMRSGYRWTRTVLTGGGVATVIYTGASLFSTERETAQAVIFAVTGIIGSVLIMGGAVLLHRKDAHGFFTK</sequence>
<dbReference type="KEGG" id="mhev:MHEL_14480"/>
<organism evidence="2 3">
    <name type="scientific">Mycolicibacterium helvum</name>
    <dbReference type="NCBI Taxonomy" id="1534349"/>
    <lineage>
        <taxon>Bacteria</taxon>
        <taxon>Bacillati</taxon>
        <taxon>Actinomycetota</taxon>
        <taxon>Actinomycetes</taxon>
        <taxon>Mycobacteriales</taxon>
        <taxon>Mycobacteriaceae</taxon>
        <taxon>Mycolicibacterium</taxon>
    </lineage>
</organism>
<dbReference type="AlphaFoldDB" id="A0A7I7T4R2"/>
<feature type="transmembrane region" description="Helical" evidence="1">
    <location>
        <begin position="78"/>
        <end position="96"/>
    </location>
</feature>
<evidence type="ECO:0000313" key="3">
    <source>
        <dbReference type="Proteomes" id="UP000467148"/>
    </source>
</evidence>
<feature type="transmembrane region" description="Helical" evidence="1">
    <location>
        <begin position="48"/>
        <end position="72"/>
    </location>
</feature>
<keyword evidence="1" id="KW-0472">Membrane</keyword>
<feature type="transmembrane region" description="Helical" evidence="1">
    <location>
        <begin position="20"/>
        <end position="41"/>
    </location>
</feature>
<protein>
    <submittedName>
        <fullName evidence="2">Uncharacterized protein</fullName>
    </submittedName>
</protein>
<dbReference type="Proteomes" id="UP000467148">
    <property type="component" value="Chromosome"/>
</dbReference>
<keyword evidence="1" id="KW-0812">Transmembrane</keyword>